<dbReference type="NCBIfam" id="NF008124">
    <property type="entry name" value="PRK10872.1"/>
    <property type="match status" value="1"/>
</dbReference>
<feature type="domain" description="ACT" evidence="7">
    <location>
        <begin position="672"/>
        <end position="747"/>
    </location>
</feature>
<dbReference type="InterPro" id="IPR045865">
    <property type="entry name" value="ACT-like_dom_sf"/>
</dbReference>
<sequence>MVTVRRQVTLEGQFNDLPAWLSSVGSRCNLADTSVLAAACARAEGCERAGNQAGSRWHYGIGCFRIGLEMAEILADLHADADALAAAVLYRSVREGHLSLLEVQKEFGDAIAQLVEGVLRMAAISAVLNPSRKAVLGQQGDQLDNVRKMLVAMVDDVRVALLKLSERTVIIRALKDSDPDSRIKVAREVFDIYAPLAHRLGVGQIKWELEDLSFRYLQPDAYKKVARLLDEKRLDREAYIQNVVAELKGHLEQFGIGRVQVDGRAKHIYSIWRKMQKKHLDFYEVYDVRAVRVLVPEVRDCYAALGVVHSLWQHVPKEFDDYIATPKENGYQSLHTAVIGPERKMLEVQIRTFDMHDDAELGVCAHWQYKEGGKRRGGDDHKIAWLRQVLEWHDELGEASVHNMVDHLRAADASSERVYVFTPDGHVVDLQAGATPVDFAYHIHTEVGHRCRGAKVNGRIVPLNYPLKTSEQVEILTAREGGPSRDWLTPSLGYVRTSSARARIQQWFKRQDRGTHLTQGRAILEREMSRLALGQLDLDRVAPQFNLKTGEDLLAALGAGDLRPAQVVNQIHGLLEGDHGQQELEFVPRKPSPQRRDSPEVVIEGVGNVLTQIASCCQPLPGDPILGYITQGRGVSVHRADCKNVLAMQADDARRVVDVHWGQAERVTYPVDIHLRAWDRQGLLRDILSLLANEKVNVTALHTESQQDDNSAVMTMTVEIASLGNLGRVLARLDQLPGVQDVRRHRK</sequence>
<dbReference type="InterPro" id="IPR045600">
    <property type="entry name" value="RelA/SpoT_AH_RIS"/>
</dbReference>
<dbReference type="PANTHER" id="PTHR21262:SF31">
    <property type="entry name" value="GTP PYROPHOSPHOKINASE"/>
    <property type="match status" value="1"/>
</dbReference>
<dbReference type="PROSITE" id="PS51671">
    <property type="entry name" value="ACT"/>
    <property type="match status" value="1"/>
</dbReference>
<dbReference type="PROSITE" id="PS51880">
    <property type="entry name" value="TGS"/>
    <property type="match status" value="1"/>
</dbReference>
<dbReference type="InterPro" id="IPR002912">
    <property type="entry name" value="ACT_dom"/>
</dbReference>
<accession>A0ABV4AG74</accession>
<dbReference type="Gene3D" id="3.30.460.10">
    <property type="entry name" value="Beta Polymerase, domain 2"/>
    <property type="match status" value="1"/>
</dbReference>
<name>A0ABV4AG74_9GAMM</name>
<dbReference type="CDD" id="cd04876">
    <property type="entry name" value="ACT_RelA-SpoT"/>
    <property type="match status" value="1"/>
</dbReference>
<dbReference type="Gene3D" id="3.30.70.260">
    <property type="match status" value="1"/>
</dbReference>
<dbReference type="Gene3D" id="1.10.3210.10">
    <property type="entry name" value="Hypothetical protein af1432"/>
    <property type="match status" value="1"/>
</dbReference>
<evidence type="ECO:0000313" key="9">
    <source>
        <dbReference type="EMBL" id="MEY1661437.1"/>
    </source>
</evidence>
<comment type="function">
    <text evidence="6">In eubacteria ppGpp (guanosine 3'-diphosphate 5'-diphosphate) is a mediator of the stringent response that coordinates a variety of cellular activities in response to changes in nutritional abundance.</text>
</comment>
<dbReference type="SMART" id="SM00954">
    <property type="entry name" value="RelA_SpoT"/>
    <property type="match status" value="1"/>
</dbReference>
<dbReference type="SUPFAM" id="SSF81301">
    <property type="entry name" value="Nucleotidyltransferase"/>
    <property type="match status" value="1"/>
</dbReference>
<comment type="pathway">
    <text evidence="2">Purine metabolism.</text>
</comment>
<dbReference type="CDD" id="cd05399">
    <property type="entry name" value="NT_Rel-Spo_like"/>
    <property type="match status" value="1"/>
</dbReference>
<dbReference type="GO" id="GO:0008728">
    <property type="term" value="F:GTP diphosphokinase activity"/>
    <property type="evidence" value="ECO:0007669"/>
    <property type="project" value="UniProtKB-EC"/>
</dbReference>
<dbReference type="RefSeq" id="WP_369454694.1">
    <property type="nucleotide sequence ID" value="NZ_JBGCUO010000001.1"/>
</dbReference>
<organism evidence="9 10">
    <name type="scientific">Isoalcanivorax beigongshangi</name>
    <dbReference type="NCBI Taxonomy" id="3238810"/>
    <lineage>
        <taxon>Bacteria</taxon>
        <taxon>Pseudomonadati</taxon>
        <taxon>Pseudomonadota</taxon>
        <taxon>Gammaproteobacteria</taxon>
        <taxon>Oceanospirillales</taxon>
        <taxon>Alcanivoracaceae</taxon>
        <taxon>Isoalcanivorax</taxon>
    </lineage>
</organism>
<dbReference type="Pfam" id="PF13328">
    <property type="entry name" value="HD_4"/>
    <property type="match status" value="1"/>
</dbReference>
<feature type="domain" description="TGS" evidence="8">
    <location>
        <begin position="414"/>
        <end position="477"/>
    </location>
</feature>
<evidence type="ECO:0000256" key="2">
    <source>
        <dbReference type="ARBA" id="ARBA00025704"/>
    </source>
</evidence>
<dbReference type="Proteomes" id="UP001562065">
    <property type="component" value="Unassembled WGS sequence"/>
</dbReference>
<dbReference type="InterPro" id="IPR033655">
    <property type="entry name" value="TGS_RelA/SpoT"/>
</dbReference>
<keyword evidence="10" id="KW-1185">Reference proteome</keyword>
<dbReference type="InterPro" id="IPR004095">
    <property type="entry name" value="TGS"/>
</dbReference>
<evidence type="ECO:0000256" key="4">
    <source>
        <dbReference type="ARBA" id="ARBA00032407"/>
    </source>
</evidence>
<dbReference type="Pfam" id="PF04607">
    <property type="entry name" value="RelA_SpoT"/>
    <property type="match status" value="1"/>
</dbReference>
<evidence type="ECO:0000256" key="1">
    <source>
        <dbReference type="ARBA" id="ARBA00019852"/>
    </source>
</evidence>
<dbReference type="CDD" id="cd01668">
    <property type="entry name" value="TGS_RSH"/>
    <property type="match status" value="1"/>
</dbReference>
<dbReference type="SUPFAM" id="SSF109604">
    <property type="entry name" value="HD-domain/PDEase-like"/>
    <property type="match status" value="1"/>
</dbReference>
<protein>
    <recommendedName>
        <fullName evidence="1">GTP pyrophosphokinase</fullName>
    </recommendedName>
    <alternativeName>
        <fullName evidence="4">(p)ppGpp synthase</fullName>
    </alternativeName>
    <alternativeName>
        <fullName evidence="3">ATP:GTP 3'-pyrophosphotransferase</fullName>
    </alternativeName>
    <alternativeName>
        <fullName evidence="5">ppGpp synthase I</fullName>
    </alternativeName>
</protein>
<gene>
    <name evidence="9" type="primary">relA</name>
    <name evidence="9" type="ORF">AB5I84_04660</name>
</gene>
<dbReference type="Gene3D" id="3.10.20.30">
    <property type="match status" value="1"/>
</dbReference>
<dbReference type="NCBIfam" id="TIGR00691">
    <property type="entry name" value="spoT_relA"/>
    <property type="match status" value="1"/>
</dbReference>
<proteinExistence type="inferred from homology"/>
<evidence type="ECO:0000313" key="10">
    <source>
        <dbReference type="Proteomes" id="UP001562065"/>
    </source>
</evidence>
<dbReference type="Pfam" id="PF02824">
    <property type="entry name" value="TGS"/>
    <property type="match status" value="1"/>
</dbReference>
<dbReference type="PANTHER" id="PTHR21262">
    <property type="entry name" value="GUANOSINE-3',5'-BIS DIPHOSPHATE 3'-PYROPHOSPHOHYDROLASE"/>
    <property type="match status" value="1"/>
</dbReference>
<comment type="caution">
    <text evidence="9">The sequence shown here is derived from an EMBL/GenBank/DDBJ whole genome shotgun (WGS) entry which is preliminary data.</text>
</comment>
<dbReference type="SUPFAM" id="SSF81271">
    <property type="entry name" value="TGS-like"/>
    <property type="match status" value="1"/>
</dbReference>
<dbReference type="Pfam" id="PF13291">
    <property type="entry name" value="ACT_4"/>
    <property type="match status" value="1"/>
</dbReference>
<reference evidence="9 10" key="1">
    <citation type="submission" date="2024-07" db="EMBL/GenBank/DDBJ databases">
        <authorList>
            <person name="Ren Q."/>
        </authorList>
    </citation>
    <scope>NUCLEOTIDE SEQUENCE [LARGE SCALE GENOMIC DNA]</scope>
    <source>
        <strain evidence="9 10">REN37</strain>
    </source>
</reference>
<dbReference type="InterPro" id="IPR043519">
    <property type="entry name" value="NT_sf"/>
</dbReference>
<evidence type="ECO:0000256" key="5">
    <source>
        <dbReference type="ARBA" id="ARBA00033308"/>
    </source>
</evidence>
<comment type="similarity">
    <text evidence="6">Belongs to the relA/spoT family.</text>
</comment>
<dbReference type="InterPro" id="IPR012676">
    <property type="entry name" value="TGS-like"/>
</dbReference>
<evidence type="ECO:0000256" key="6">
    <source>
        <dbReference type="RuleBase" id="RU003847"/>
    </source>
</evidence>
<dbReference type="InterPro" id="IPR004811">
    <property type="entry name" value="RelA/Spo_fam"/>
</dbReference>
<dbReference type="InterPro" id="IPR012675">
    <property type="entry name" value="Beta-grasp_dom_sf"/>
</dbReference>
<dbReference type="EMBL" id="JBGCUO010000001">
    <property type="protein sequence ID" value="MEY1661437.1"/>
    <property type="molecule type" value="Genomic_DNA"/>
</dbReference>
<evidence type="ECO:0000259" key="7">
    <source>
        <dbReference type="PROSITE" id="PS51671"/>
    </source>
</evidence>
<dbReference type="Pfam" id="PF19296">
    <property type="entry name" value="RelA_AH_RIS"/>
    <property type="match status" value="1"/>
</dbReference>
<evidence type="ECO:0000259" key="8">
    <source>
        <dbReference type="PROSITE" id="PS51880"/>
    </source>
</evidence>
<evidence type="ECO:0000256" key="3">
    <source>
        <dbReference type="ARBA" id="ARBA00029754"/>
    </source>
</evidence>
<keyword evidence="9" id="KW-0808">Transferase</keyword>
<dbReference type="InterPro" id="IPR007685">
    <property type="entry name" value="RelA_SpoT"/>
</dbReference>
<dbReference type="SUPFAM" id="SSF55021">
    <property type="entry name" value="ACT-like"/>
    <property type="match status" value="1"/>
</dbReference>